<feature type="domain" description="Peptidase M24 C-terminal" evidence="6">
    <location>
        <begin position="548"/>
        <end position="608"/>
    </location>
</feature>
<dbReference type="InterPro" id="IPR050422">
    <property type="entry name" value="X-Pro_aminopeptidase_P"/>
</dbReference>
<comment type="similarity">
    <text evidence="1">Belongs to the peptidase M24B family.</text>
</comment>
<keyword evidence="8" id="KW-1185">Reference proteome</keyword>
<evidence type="ECO:0000259" key="6">
    <source>
        <dbReference type="Pfam" id="PF16188"/>
    </source>
</evidence>
<feature type="domain" description="Peptidase M24" evidence="4">
    <location>
        <begin position="320"/>
        <end position="538"/>
    </location>
</feature>
<name>A0AAW3X241_9CLOT</name>
<dbReference type="AlphaFoldDB" id="A0AAW3X241"/>
<dbReference type="InterPro" id="IPR036005">
    <property type="entry name" value="Creatinase/aminopeptidase-like"/>
</dbReference>
<dbReference type="Pfam" id="PF01321">
    <property type="entry name" value="Creatinase_N"/>
    <property type="match status" value="1"/>
</dbReference>
<evidence type="ECO:0000256" key="1">
    <source>
        <dbReference type="ARBA" id="ARBA00008766"/>
    </source>
</evidence>
<keyword evidence="7" id="KW-0645">Protease</keyword>
<dbReference type="Pfam" id="PF16188">
    <property type="entry name" value="Peptidase_M24_C"/>
    <property type="match status" value="1"/>
</dbReference>
<dbReference type="Gene3D" id="3.90.230.10">
    <property type="entry name" value="Creatinase/methionine aminopeptidase superfamily"/>
    <property type="match status" value="1"/>
</dbReference>
<dbReference type="Pfam" id="PF16189">
    <property type="entry name" value="Creatinase_N_2"/>
    <property type="match status" value="1"/>
</dbReference>
<gene>
    <name evidence="7" type="ORF">H8S19_04120</name>
</gene>
<dbReference type="Proteomes" id="UP000653904">
    <property type="component" value="Unassembled WGS sequence"/>
</dbReference>
<comment type="caution">
    <text evidence="7">The sequence shown here is derived from an EMBL/GenBank/DDBJ whole genome shotgun (WGS) entry which is preliminary data.</text>
</comment>
<keyword evidence="3" id="KW-0378">Hydrolase</keyword>
<evidence type="ECO:0000256" key="3">
    <source>
        <dbReference type="ARBA" id="ARBA00022801"/>
    </source>
</evidence>
<dbReference type="SUPFAM" id="SSF55920">
    <property type="entry name" value="Creatinase/aminopeptidase"/>
    <property type="match status" value="1"/>
</dbReference>
<dbReference type="PANTHER" id="PTHR43763">
    <property type="entry name" value="XAA-PRO AMINOPEPTIDASE 1"/>
    <property type="match status" value="1"/>
</dbReference>
<dbReference type="GO" id="GO:0004177">
    <property type="term" value="F:aminopeptidase activity"/>
    <property type="evidence" value="ECO:0007669"/>
    <property type="project" value="UniProtKB-KW"/>
</dbReference>
<dbReference type="EMBL" id="JACOOW010000004">
    <property type="protein sequence ID" value="MBC5656259.1"/>
    <property type="molecule type" value="Genomic_DNA"/>
</dbReference>
<proteinExistence type="inferred from homology"/>
<reference evidence="7 8" key="1">
    <citation type="submission" date="2020-08" db="EMBL/GenBank/DDBJ databases">
        <title>Genome public.</title>
        <authorList>
            <person name="Liu C."/>
            <person name="Sun Q."/>
        </authorList>
    </citation>
    <scope>NUCLEOTIDE SEQUENCE [LARGE SCALE GENOMIC DNA]</scope>
    <source>
        <strain evidence="7 8">BX14</strain>
    </source>
</reference>
<organism evidence="7 8">
    <name type="scientific">Clostridium segne</name>
    <dbReference type="NCBI Taxonomy" id="2763038"/>
    <lineage>
        <taxon>Bacteria</taxon>
        <taxon>Bacillati</taxon>
        <taxon>Bacillota</taxon>
        <taxon>Clostridia</taxon>
        <taxon>Eubacteriales</taxon>
        <taxon>Clostridiaceae</taxon>
        <taxon>Clostridium</taxon>
    </lineage>
</organism>
<dbReference type="InterPro" id="IPR000587">
    <property type="entry name" value="Creatinase_N"/>
</dbReference>
<dbReference type="InterPro" id="IPR000994">
    <property type="entry name" value="Pept_M24"/>
</dbReference>
<evidence type="ECO:0000259" key="5">
    <source>
        <dbReference type="Pfam" id="PF01321"/>
    </source>
</evidence>
<dbReference type="SUPFAM" id="SSF53092">
    <property type="entry name" value="Creatinase/prolidase N-terminal domain"/>
    <property type="match status" value="1"/>
</dbReference>
<dbReference type="PANTHER" id="PTHR43763:SF6">
    <property type="entry name" value="XAA-PRO AMINOPEPTIDASE 1"/>
    <property type="match status" value="1"/>
</dbReference>
<evidence type="ECO:0000313" key="7">
    <source>
        <dbReference type="EMBL" id="MBC5656259.1"/>
    </source>
</evidence>
<protein>
    <submittedName>
        <fullName evidence="7">Aminopeptidase P family N-terminal domain-containing protein</fullName>
    </submittedName>
</protein>
<dbReference type="InterPro" id="IPR029149">
    <property type="entry name" value="Creatin/AminoP/Spt16_N"/>
</dbReference>
<keyword evidence="7" id="KW-0031">Aminopeptidase</keyword>
<evidence type="ECO:0000313" key="8">
    <source>
        <dbReference type="Proteomes" id="UP000653904"/>
    </source>
</evidence>
<evidence type="ECO:0000256" key="2">
    <source>
        <dbReference type="ARBA" id="ARBA00022723"/>
    </source>
</evidence>
<dbReference type="InterPro" id="IPR032416">
    <property type="entry name" value="Peptidase_M24_C"/>
</dbReference>
<dbReference type="FunFam" id="3.90.230.10:FF:000009">
    <property type="entry name" value="xaa-Pro aminopeptidase 2"/>
    <property type="match status" value="1"/>
</dbReference>
<sequence length="610" mass="69231">MKEEIMNQTNIKIGQLRDRMKELGIDAYLVPTADFHESEYVGEFFKCRHFLTGFNGTAGTAVITMDKAGLWTDGRYFVQAEEQLSGSEIKLYRMGEPEFPTLDEFLEEELPVDGCLGFDGRVVNSELGYGLQNLLQEKNVTINCSKDLVGEIWTSRPAMSCEPIWSLDVKYAGKSTVEKLSDLRDAMKKNKAQIHLMTALDEIAWLFNLRGNDIVNNPVFLSYALITQDEAYLYVQKEAIKEDTKMGKAVCAALAEAKVQVKEYAEFLQDVAALKNEKILLERKKASFAVCESIDASCRIIDEMNPCATMKAVKNATEIENMRKAHLKDGIAVTKFMYWLKHTIGTCDMTEMTAAHKIEELRAEQGNYIEPSFVTIAAYKENAAMCHYHPSDEVCKKLKPEGLLLVDSGGQYLEGTTDITRTYALGPLTEKEKEYYTIVAAAMLKVSTMKFLHGCRGINLDYTIREAFWKRGLDFAHGTGHGVGYLSNVHERPNGLRWKVVPERQDSAVIEPGMICSDEPGLYFAGDFGTRTENLILCVEDEKNEYGQFLKFEFLTKAPIDLEALDTRFMDDADIERLNTYHKDVYETISPYMNDEEKEWLKHVTREISR</sequence>
<dbReference type="GO" id="GO:0046872">
    <property type="term" value="F:metal ion binding"/>
    <property type="evidence" value="ECO:0007669"/>
    <property type="project" value="UniProtKB-KW"/>
</dbReference>
<dbReference type="Gene3D" id="3.40.350.10">
    <property type="entry name" value="Creatinase/prolidase N-terminal domain"/>
    <property type="match status" value="2"/>
</dbReference>
<evidence type="ECO:0000259" key="4">
    <source>
        <dbReference type="Pfam" id="PF00557"/>
    </source>
</evidence>
<dbReference type="Pfam" id="PF00557">
    <property type="entry name" value="Peptidase_M24"/>
    <property type="match status" value="1"/>
</dbReference>
<feature type="domain" description="Creatinase N-terminal" evidence="5">
    <location>
        <begin position="13"/>
        <end position="139"/>
    </location>
</feature>
<dbReference type="GO" id="GO:0005737">
    <property type="term" value="C:cytoplasm"/>
    <property type="evidence" value="ECO:0007669"/>
    <property type="project" value="UniProtKB-ARBA"/>
</dbReference>
<accession>A0AAW3X241</accession>
<keyword evidence="2" id="KW-0479">Metal-binding</keyword>